<reference evidence="6" key="1">
    <citation type="submission" date="2021-04" db="EMBL/GenBank/DDBJ databases">
        <title>Oceanospirillales bacteria with DddD are important DMSP degraders in coastal seawater.</title>
        <authorList>
            <person name="Liu J."/>
        </authorList>
    </citation>
    <scope>NUCLEOTIDE SEQUENCE</scope>
    <source>
        <strain evidence="6">D13-4</strain>
    </source>
</reference>
<evidence type="ECO:0000256" key="3">
    <source>
        <dbReference type="ARBA" id="ARBA00022490"/>
    </source>
</evidence>
<name>A0ABY5H745_9PSED</name>
<dbReference type="InterPro" id="IPR006016">
    <property type="entry name" value="UspA"/>
</dbReference>
<comment type="subcellular location">
    <subcellularLocation>
        <location evidence="1">Cytoplasm</location>
    </subcellularLocation>
</comment>
<proteinExistence type="inferred from homology"/>
<protein>
    <submittedName>
        <fullName evidence="6">Universal stress protein</fullName>
    </submittedName>
</protein>
<gene>
    <name evidence="6" type="ORF">KDW96_21210</name>
</gene>
<comment type="similarity">
    <text evidence="2">Belongs to the universal stress protein A family.</text>
</comment>
<dbReference type="PANTHER" id="PTHR47892">
    <property type="entry name" value="UNIVERSAL STRESS PROTEIN E"/>
    <property type="match status" value="1"/>
</dbReference>
<evidence type="ECO:0000256" key="1">
    <source>
        <dbReference type="ARBA" id="ARBA00004496"/>
    </source>
</evidence>
<evidence type="ECO:0000256" key="4">
    <source>
        <dbReference type="ARBA" id="ARBA00037131"/>
    </source>
</evidence>
<feature type="domain" description="UspA" evidence="5">
    <location>
        <begin position="4"/>
        <end position="126"/>
    </location>
</feature>
<organism evidence="6 7">
    <name type="scientific">Pseudomonas benzenivorans</name>
    <dbReference type="NCBI Taxonomy" id="556533"/>
    <lineage>
        <taxon>Bacteria</taxon>
        <taxon>Pseudomonadati</taxon>
        <taxon>Pseudomonadota</taxon>
        <taxon>Gammaproteobacteria</taxon>
        <taxon>Pseudomonadales</taxon>
        <taxon>Pseudomonadaceae</taxon>
        <taxon>Pseudomonas</taxon>
    </lineage>
</organism>
<evidence type="ECO:0000259" key="5">
    <source>
        <dbReference type="Pfam" id="PF00582"/>
    </source>
</evidence>
<evidence type="ECO:0000313" key="7">
    <source>
        <dbReference type="Proteomes" id="UP001059672"/>
    </source>
</evidence>
<keyword evidence="3" id="KW-0963">Cytoplasm</keyword>
<evidence type="ECO:0000313" key="6">
    <source>
        <dbReference type="EMBL" id="UTW07616.1"/>
    </source>
</evidence>
<dbReference type="SUPFAM" id="SSF52402">
    <property type="entry name" value="Adenine nucleotide alpha hydrolases-like"/>
    <property type="match status" value="2"/>
</dbReference>
<dbReference type="Pfam" id="PF00582">
    <property type="entry name" value="Usp"/>
    <property type="match status" value="2"/>
</dbReference>
<keyword evidence="7" id="KW-1185">Reference proteome</keyword>
<comment type="function">
    <text evidence="4">Required for resistance to DNA-damaging agents.</text>
</comment>
<dbReference type="PANTHER" id="PTHR47892:SF1">
    <property type="entry name" value="UNIVERSAL STRESS PROTEIN E"/>
    <property type="match status" value="1"/>
</dbReference>
<dbReference type="Proteomes" id="UP001059672">
    <property type="component" value="Chromosome"/>
</dbReference>
<sequence length="324" mass="35587">MQRIRRILVVLNPVHTDSLALRRAKQIATAINAHLHLLLCDQRQHYSALLKQLETQLSGEGFSVTTQQENCDHLHPTGAILATQKSQGCDLVIKQHYPDNPLTKTLIPPQDWRLLRDCPVPVLMTKTERAWDGGLVLAAMDVDNHEGEHLDLQGSIIGHAADLASLIHGTLHAVTAYSGGFALAADPCAPKLDGKAAQCWEASRWFQDEYGLRDHQLHLAEGPARSVIPQYAHELEAAITVIGTVARTGLSGALIGNTAEAVLDRVDSDVLVLKPHDPAVHLLEPLEGRQDQERQASPRQTGDAERLQRIADDYLVSWRNLGAI</sequence>
<dbReference type="Gene3D" id="3.40.50.12370">
    <property type="match status" value="1"/>
</dbReference>
<dbReference type="RefSeq" id="WP_255838203.1">
    <property type="nucleotide sequence ID" value="NZ_CP073346.1"/>
</dbReference>
<feature type="domain" description="UspA" evidence="5">
    <location>
        <begin position="157"/>
        <end position="274"/>
    </location>
</feature>
<dbReference type="EMBL" id="CP073346">
    <property type="protein sequence ID" value="UTW07616.1"/>
    <property type="molecule type" value="Genomic_DNA"/>
</dbReference>
<evidence type="ECO:0000256" key="2">
    <source>
        <dbReference type="ARBA" id="ARBA00008791"/>
    </source>
</evidence>
<accession>A0ABY5H745</accession>